<proteinExistence type="inferred from homology"/>
<evidence type="ECO:0000256" key="7">
    <source>
        <dbReference type="RuleBase" id="RU362065"/>
    </source>
</evidence>
<dbReference type="OrthoDB" id="9802553at2"/>
<feature type="domain" description="Flagellar basal-body/hook protein C-terminal" evidence="9">
    <location>
        <begin position="464"/>
        <end position="502"/>
    </location>
</feature>
<evidence type="ECO:0000256" key="8">
    <source>
        <dbReference type="SAM" id="Coils"/>
    </source>
</evidence>
<dbReference type="PATRIC" id="fig|1178515.4.peg.2203"/>
<dbReference type="RefSeq" id="WP_068606440.1">
    <property type="nucleotide sequence ID" value="NZ_CP011388.1"/>
</dbReference>
<keyword evidence="12" id="KW-1185">Reference proteome</keyword>
<dbReference type="Pfam" id="PF22638">
    <property type="entry name" value="FlgK_D1"/>
    <property type="match status" value="1"/>
</dbReference>
<dbReference type="KEGG" id="pswu:SY83_10975"/>
<keyword evidence="5 7" id="KW-0964">Secreted</keyword>
<keyword evidence="11" id="KW-0966">Cell projection</keyword>
<evidence type="ECO:0000313" key="12">
    <source>
        <dbReference type="Proteomes" id="UP000076927"/>
    </source>
</evidence>
<accession>A0A172TI33</accession>
<dbReference type="Pfam" id="PF06429">
    <property type="entry name" value="Flg_bbr_C"/>
    <property type="match status" value="1"/>
</dbReference>
<dbReference type="PANTHER" id="PTHR30033">
    <property type="entry name" value="FLAGELLAR HOOK-ASSOCIATED PROTEIN 1"/>
    <property type="match status" value="1"/>
</dbReference>
<dbReference type="SUPFAM" id="SSF64518">
    <property type="entry name" value="Phase 1 flagellin"/>
    <property type="match status" value="1"/>
</dbReference>
<dbReference type="AlphaFoldDB" id="A0A172TI33"/>
<sequence>MRSTFHLLETSKRSLFAHQTSLSTTGHNIANANTAGYSRQVANLVHSRPIEVPGMQRSNTPGQLGTGVEVSYIRRIREGFLDDQFRNENKSYGSWSIQSDTLQKLETIMNEPTDSGIRTLMDNFWKSWSDLSKNPESKSGRVIVKENAIALADAFNATNIQLTALQNDLTDSIHIKADEINSITSSIANLNLQIRKVESLGDNANDLRDQRDNLTDELSKIVNIRSVEVDPDGYNIQMGGVILVEADTSLQVTGESLEQAHASGELTSGEVYGMIESRDRIVNAYIQELNTLADTIANGEIEVVIPAGSVLPGGGGVVTTDTTMKVLGINGLHKLGYASTSPLEVGSDFFTFNKGGVGASANIGFNPYLMANPDKIAASMRTMNGPGGEIVVNGNNTLALLMTQLKDTKFSFSGNSGGPGITGTIDDFFRAVVGKLGVETKEANRQVDNQMAILDQVDSRKQSVSGVSLDEEMSNLVKFQHAYSAAARVMTTFDEMLDKVINGMGIVGR</sequence>
<dbReference type="PANTHER" id="PTHR30033:SF1">
    <property type="entry name" value="FLAGELLAR HOOK-ASSOCIATED PROTEIN 1"/>
    <property type="match status" value="1"/>
</dbReference>
<evidence type="ECO:0000259" key="10">
    <source>
        <dbReference type="Pfam" id="PF22638"/>
    </source>
</evidence>
<dbReference type="EMBL" id="CP011388">
    <property type="protein sequence ID" value="ANE46708.1"/>
    <property type="molecule type" value="Genomic_DNA"/>
</dbReference>
<dbReference type="GO" id="GO:0009424">
    <property type="term" value="C:bacterial-type flagellum hook"/>
    <property type="evidence" value="ECO:0007669"/>
    <property type="project" value="UniProtKB-UniRule"/>
</dbReference>
<feature type="coiled-coil region" evidence="8">
    <location>
        <begin position="197"/>
        <end position="224"/>
    </location>
</feature>
<name>A0A172TI33_9BACL</name>
<evidence type="ECO:0000259" key="9">
    <source>
        <dbReference type="Pfam" id="PF06429"/>
    </source>
</evidence>
<dbReference type="Proteomes" id="UP000076927">
    <property type="component" value="Chromosome"/>
</dbReference>
<reference evidence="11 12" key="1">
    <citation type="submission" date="2015-01" db="EMBL/GenBank/DDBJ databases">
        <title>Paenibacillus swuensis/DY6/whole genome sequencing.</title>
        <authorList>
            <person name="Kim M.K."/>
            <person name="Srinivasan S."/>
            <person name="Lee J.-J."/>
        </authorList>
    </citation>
    <scope>NUCLEOTIDE SEQUENCE [LARGE SCALE GENOMIC DNA]</scope>
    <source>
        <strain evidence="11 12">DY6</strain>
    </source>
</reference>
<comment type="subcellular location">
    <subcellularLocation>
        <location evidence="1 7">Bacterial flagellum</location>
    </subcellularLocation>
    <subcellularLocation>
        <location evidence="2 7">Secreted</location>
    </subcellularLocation>
</comment>
<dbReference type="PRINTS" id="PR01005">
    <property type="entry name" value="FLGHOOKAP1"/>
</dbReference>
<evidence type="ECO:0000313" key="11">
    <source>
        <dbReference type="EMBL" id="ANE46708.1"/>
    </source>
</evidence>
<gene>
    <name evidence="7" type="primary">flgK</name>
    <name evidence="11" type="ORF">SY83_10975</name>
</gene>
<dbReference type="InterPro" id="IPR053927">
    <property type="entry name" value="FlgK_helical"/>
</dbReference>
<evidence type="ECO:0000256" key="6">
    <source>
        <dbReference type="ARBA" id="ARBA00023143"/>
    </source>
</evidence>
<dbReference type="NCBIfam" id="TIGR02492">
    <property type="entry name" value="flgK_ends"/>
    <property type="match status" value="1"/>
</dbReference>
<dbReference type="GO" id="GO:0005576">
    <property type="term" value="C:extracellular region"/>
    <property type="evidence" value="ECO:0007669"/>
    <property type="project" value="UniProtKB-SubCell"/>
</dbReference>
<keyword evidence="6 7" id="KW-0975">Bacterial flagellum</keyword>
<comment type="similarity">
    <text evidence="3 7">Belongs to the flagella basal body rod proteins family.</text>
</comment>
<dbReference type="InterPro" id="IPR010930">
    <property type="entry name" value="Flg_bb/hook_C_dom"/>
</dbReference>
<evidence type="ECO:0000256" key="5">
    <source>
        <dbReference type="ARBA" id="ARBA00022525"/>
    </source>
</evidence>
<evidence type="ECO:0000256" key="1">
    <source>
        <dbReference type="ARBA" id="ARBA00004365"/>
    </source>
</evidence>
<dbReference type="STRING" id="1178515.SY83_10975"/>
<protein>
    <recommendedName>
        <fullName evidence="4 7">Flagellar hook-associated protein 1</fullName>
        <shortName evidence="7">HAP1</shortName>
    </recommendedName>
</protein>
<evidence type="ECO:0000256" key="3">
    <source>
        <dbReference type="ARBA" id="ARBA00009677"/>
    </source>
</evidence>
<keyword evidence="8" id="KW-0175">Coiled coil</keyword>
<evidence type="ECO:0000256" key="2">
    <source>
        <dbReference type="ARBA" id="ARBA00004613"/>
    </source>
</evidence>
<feature type="domain" description="Flagellar hook-associated protein FlgK helical" evidence="10">
    <location>
        <begin position="102"/>
        <end position="298"/>
    </location>
</feature>
<keyword evidence="11" id="KW-0282">Flagellum</keyword>
<dbReference type="GO" id="GO:0044780">
    <property type="term" value="P:bacterial-type flagellum assembly"/>
    <property type="evidence" value="ECO:0007669"/>
    <property type="project" value="InterPro"/>
</dbReference>
<keyword evidence="11" id="KW-0969">Cilium</keyword>
<dbReference type="GO" id="GO:0005198">
    <property type="term" value="F:structural molecule activity"/>
    <property type="evidence" value="ECO:0007669"/>
    <property type="project" value="UniProtKB-UniRule"/>
</dbReference>
<organism evidence="11 12">
    <name type="scientific">Paenibacillus swuensis</name>
    <dbReference type="NCBI Taxonomy" id="1178515"/>
    <lineage>
        <taxon>Bacteria</taxon>
        <taxon>Bacillati</taxon>
        <taxon>Bacillota</taxon>
        <taxon>Bacilli</taxon>
        <taxon>Bacillales</taxon>
        <taxon>Paenibacillaceae</taxon>
        <taxon>Paenibacillus</taxon>
    </lineage>
</organism>
<dbReference type="InterPro" id="IPR002371">
    <property type="entry name" value="FlgK"/>
</dbReference>
<evidence type="ECO:0000256" key="4">
    <source>
        <dbReference type="ARBA" id="ARBA00016244"/>
    </source>
</evidence>